<evidence type="ECO:0000313" key="2">
    <source>
        <dbReference type="EMBL" id="OIR25027.1"/>
    </source>
</evidence>
<dbReference type="RefSeq" id="WP_071563912.1">
    <property type="nucleotide sequence ID" value="NZ_CAESAQ020000034.1"/>
</dbReference>
<dbReference type="Proteomes" id="UP000182798">
    <property type="component" value="Unassembled WGS sequence"/>
</dbReference>
<gene>
    <name evidence="2" type="ORF">BGC33_12450</name>
</gene>
<accession>A0A1J5TW14</accession>
<evidence type="ECO:0000313" key="3">
    <source>
        <dbReference type="Proteomes" id="UP000182798"/>
    </source>
</evidence>
<dbReference type="OrthoDB" id="9795807at2"/>
<feature type="transmembrane region" description="Helical" evidence="1">
    <location>
        <begin position="9"/>
        <end position="27"/>
    </location>
</feature>
<sequence length="134" mass="15707">MNNKLETSAIYLTLSLATYLLVLFATWYYFYNIWLSLGMSALLSLWLVYFLPRAVWLSHPRSVVKISLDKNRLTLERKDHSTQQYTAFYPAYQSRFLLIINVGKESVVIFKDALASQSLSQFNRYFNTQKDVNT</sequence>
<evidence type="ECO:0000256" key="1">
    <source>
        <dbReference type="SAM" id="Phobius"/>
    </source>
</evidence>
<keyword evidence="1" id="KW-0812">Transmembrane</keyword>
<dbReference type="AlphaFoldDB" id="A0A1J5TW14"/>
<organism evidence="2 3">
    <name type="scientific">Bathymodiolus thermophilus thioautotrophic gill symbiont</name>
    <dbReference type="NCBI Taxonomy" id="2360"/>
    <lineage>
        <taxon>Bacteria</taxon>
        <taxon>Pseudomonadati</taxon>
        <taxon>Pseudomonadota</taxon>
        <taxon>Gammaproteobacteria</taxon>
        <taxon>sulfur-oxidizing symbionts</taxon>
    </lineage>
</organism>
<keyword evidence="1" id="KW-0472">Membrane</keyword>
<feature type="transmembrane region" description="Helical" evidence="1">
    <location>
        <begin position="33"/>
        <end position="51"/>
    </location>
</feature>
<name>A0A1J5TW14_9GAMM</name>
<comment type="caution">
    <text evidence="2">The sequence shown here is derived from an EMBL/GenBank/DDBJ whole genome shotgun (WGS) entry which is preliminary data.</text>
</comment>
<protein>
    <submittedName>
        <fullName evidence="2">Uncharacterized protein</fullName>
    </submittedName>
</protein>
<keyword evidence="1" id="KW-1133">Transmembrane helix</keyword>
<reference evidence="3" key="1">
    <citation type="submission" date="2016-09" db="EMBL/GenBank/DDBJ databases">
        <title>Genome Sequence of Bathymodiolus thermophilus sulfur-oxidizing gill endosymbiont.</title>
        <authorList>
            <person name="Ponnudurai R."/>
            <person name="Kleiner M."/>
            <person name="Sayavedra L."/>
            <person name="Thuermer A."/>
            <person name="Felbeck H."/>
            <person name="Schlueter R."/>
            <person name="Schweder T."/>
            <person name="Markert S."/>
        </authorList>
    </citation>
    <scope>NUCLEOTIDE SEQUENCE [LARGE SCALE GENOMIC DNA]</scope>
    <source>
        <strain evidence="3">BAT/CrabSpa'14</strain>
    </source>
</reference>
<dbReference type="EMBL" id="MIQH01000431">
    <property type="protein sequence ID" value="OIR25027.1"/>
    <property type="molecule type" value="Genomic_DNA"/>
</dbReference>
<proteinExistence type="predicted"/>